<comment type="caution">
    <text evidence="1">The sequence shown here is derived from an EMBL/GenBank/DDBJ whole genome shotgun (WGS) entry which is preliminary data.</text>
</comment>
<protein>
    <submittedName>
        <fullName evidence="1">Uncharacterized protein</fullName>
    </submittedName>
</protein>
<organism evidence="1 2">
    <name type="scientific">Chelatococcus sambhunathii</name>
    <dbReference type="NCBI Taxonomy" id="363953"/>
    <lineage>
        <taxon>Bacteria</taxon>
        <taxon>Pseudomonadati</taxon>
        <taxon>Pseudomonadota</taxon>
        <taxon>Alphaproteobacteria</taxon>
        <taxon>Hyphomicrobiales</taxon>
        <taxon>Chelatococcaceae</taxon>
        <taxon>Chelatococcus</taxon>
    </lineage>
</organism>
<sequence>MASAPAIEGTGLVGCASGWTPSERTRRKVLEPLRRRVLGPLFTRLGYDLLPAVPEWEHRPLSRREVDRLVRGAAHHIAVDLDAAGIAVPEDMEGLVRAFYEDICQCPVRQKHGGNGFNGALELFVIARALAPDVIIESGVFRGLTTWVLRKACPEARIFCFDAVFANLQHRDPAATYHEADWSGYDFDGLDLSRALAFFDDHIDQARRIIEAGERGLSQLVFDDNTAAHRIHAHGGPAFPTVDMVLADDLPTEPVRWLRNGREFVYEADASVIEAVRERVETVRNFDDLHGVTGYSPARLTYVKLKDRRI</sequence>
<gene>
    <name evidence="1" type="ORF">Ga0061061_102482</name>
</gene>
<proteinExistence type="predicted"/>
<reference evidence="1 2" key="1">
    <citation type="submission" date="2015-08" db="EMBL/GenBank/DDBJ databases">
        <authorList>
            <person name="Varghese N."/>
        </authorList>
    </citation>
    <scope>NUCLEOTIDE SEQUENCE [LARGE SCALE GENOMIC DNA]</scope>
    <source>
        <strain evidence="1 2">DSM 18167</strain>
    </source>
</reference>
<evidence type="ECO:0000313" key="2">
    <source>
        <dbReference type="Proteomes" id="UP000182178"/>
    </source>
</evidence>
<dbReference type="RefSeq" id="WP_245280480.1">
    <property type="nucleotide sequence ID" value="NZ_CYHC01000002.1"/>
</dbReference>
<dbReference type="PANTHER" id="PTHR36362:SF1">
    <property type="entry name" value="DNA-DIRECTED RNA POLYMERASE SUBUNIT BETA"/>
    <property type="match status" value="1"/>
</dbReference>
<name>A0ABP2A0T6_9HYPH</name>
<dbReference type="PANTHER" id="PTHR36362">
    <property type="entry name" value="DNA-DIRECTED RNA POLYMERASE SUBUNIT BETA"/>
    <property type="match status" value="1"/>
</dbReference>
<dbReference type="EMBL" id="CYHC01000002">
    <property type="protein sequence ID" value="CUA86345.1"/>
    <property type="molecule type" value="Genomic_DNA"/>
</dbReference>
<dbReference type="Proteomes" id="UP000182178">
    <property type="component" value="Unassembled WGS sequence"/>
</dbReference>
<accession>A0ABP2A0T6</accession>
<keyword evidence="2" id="KW-1185">Reference proteome</keyword>
<evidence type="ECO:0000313" key="1">
    <source>
        <dbReference type="EMBL" id="CUA86345.1"/>
    </source>
</evidence>